<sequence>MRYLEVGDKLFNVKRDGFNDFARYSFSEVVSLTKTLAVLKNGVRLVNQPRKSYIISDVGYPVSKNKGAHWHIVTIEAIRDAQVENAKIEAYDWFQEKEFSLKEIMFIHRKFKELEKHLE</sequence>
<dbReference type="Proteomes" id="UP000183257">
    <property type="component" value="Unassembled WGS sequence"/>
</dbReference>
<dbReference type="OrthoDB" id="1436089at2"/>
<proteinExistence type="predicted"/>
<dbReference type="EMBL" id="FPIY01000001">
    <property type="protein sequence ID" value="SFW26719.1"/>
    <property type="molecule type" value="Genomic_DNA"/>
</dbReference>
<dbReference type="AlphaFoldDB" id="A0A1K1MUF1"/>
<dbReference type="RefSeq" id="WP_072302566.1">
    <property type="nucleotide sequence ID" value="NZ_FPIY01000001.1"/>
</dbReference>
<keyword evidence="2" id="KW-1185">Reference proteome</keyword>
<evidence type="ECO:0000313" key="2">
    <source>
        <dbReference type="Proteomes" id="UP000183257"/>
    </source>
</evidence>
<evidence type="ECO:0000313" key="1">
    <source>
        <dbReference type="EMBL" id="SFW26719.1"/>
    </source>
</evidence>
<protein>
    <submittedName>
        <fullName evidence="1">Uncharacterized protein</fullName>
    </submittedName>
</protein>
<organism evidence="1 2">
    <name type="scientific">Cellulophaga fucicola</name>
    <dbReference type="NCBI Taxonomy" id="76595"/>
    <lineage>
        <taxon>Bacteria</taxon>
        <taxon>Pseudomonadati</taxon>
        <taxon>Bacteroidota</taxon>
        <taxon>Flavobacteriia</taxon>
        <taxon>Flavobacteriales</taxon>
        <taxon>Flavobacteriaceae</taxon>
        <taxon>Cellulophaga</taxon>
    </lineage>
</organism>
<reference evidence="2" key="1">
    <citation type="submission" date="2016-11" db="EMBL/GenBank/DDBJ databases">
        <authorList>
            <person name="Varghese N."/>
            <person name="Submissions S."/>
        </authorList>
    </citation>
    <scope>NUCLEOTIDE SEQUENCE [LARGE SCALE GENOMIC DNA]</scope>
    <source>
        <strain evidence="2">DSM 24786</strain>
    </source>
</reference>
<gene>
    <name evidence="1" type="ORF">SAMN05660313_00923</name>
</gene>
<dbReference type="STRING" id="76595.SAMN05660313_00923"/>
<name>A0A1K1MUF1_9FLAO</name>
<accession>A0A1K1MUF1</accession>